<sequence>MPSDFGFVMSCSTVQPVPCGMQVRANTRRDVLALLQEHGAAAHGYTPAWYSAARLAKMDTAIEEVGD</sequence>
<dbReference type="EMBL" id="CP087164">
    <property type="protein sequence ID" value="UGS37604.1"/>
    <property type="molecule type" value="Genomic_DNA"/>
</dbReference>
<reference evidence="1" key="1">
    <citation type="journal article" date="2022" name="Int. J. Syst. Evol. Microbiol.">
        <title>Pseudomonas aegrilactucae sp. nov. and Pseudomonas morbosilactucae sp. nov., pathogens causing bacterial rot of lettuce in Japan.</title>
        <authorList>
            <person name="Sawada H."/>
            <person name="Fujikawa T."/>
            <person name="Satou M."/>
        </authorList>
    </citation>
    <scope>NUCLEOTIDE SEQUENCE</scope>
    <source>
        <strain evidence="1">0166_1</strain>
    </source>
</reference>
<dbReference type="Proteomes" id="UP001162834">
    <property type="component" value="Chromosome"/>
</dbReference>
<organism evidence="1 2">
    <name type="scientific">Capillimicrobium parvum</name>
    <dbReference type="NCBI Taxonomy" id="2884022"/>
    <lineage>
        <taxon>Bacteria</taxon>
        <taxon>Bacillati</taxon>
        <taxon>Actinomycetota</taxon>
        <taxon>Thermoleophilia</taxon>
        <taxon>Solirubrobacterales</taxon>
        <taxon>Capillimicrobiaceae</taxon>
        <taxon>Capillimicrobium</taxon>
    </lineage>
</organism>
<dbReference type="KEGG" id="sbae:DSM104329_04021"/>
<proteinExistence type="predicted"/>
<name>A0A9E7C2C5_9ACTN</name>
<accession>A0A9E7C2C5</accession>
<evidence type="ECO:0000313" key="1">
    <source>
        <dbReference type="EMBL" id="UGS37604.1"/>
    </source>
</evidence>
<dbReference type="Pfam" id="PF06348">
    <property type="entry name" value="DUF1059"/>
    <property type="match status" value="1"/>
</dbReference>
<protein>
    <submittedName>
        <fullName evidence="1">Uncharacterized protein</fullName>
    </submittedName>
</protein>
<dbReference type="InterPro" id="IPR009409">
    <property type="entry name" value="DUF1059"/>
</dbReference>
<keyword evidence="2" id="KW-1185">Reference proteome</keyword>
<gene>
    <name evidence="1" type="ORF">DSM104329_04021</name>
</gene>
<evidence type="ECO:0000313" key="2">
    <source>
        <dbReference type="Proteomes" id="UP001162834"/>
    </source>
</evidence>
<dbReference type="AlphaFoldDB" id="A0A9E7C2C5"/>